<dbReference type="GO" id="GO:0005925">
    <property type="term" value="C:focal adhesion"/>
    <property type="evidence" value="ECO:0007669"/>
    <property type="project" value="TreeGrafter"/>
</dbReference>
<dbReference type="Pfam" id="PF11980">
    <property type="entry name" value="DUF3481"/>
    <property type="match status" value="1"/>
</dbReference>
<keyword evidence="16 22" id="KW-1015">Disulfide bond</keyword>
<feature type="domain" description="CUB" evidence="27">
    <location>
        <begin position="23"/>
        <end position="136"/>
    </location>
</feature>
<dbReference type="SUPFAM" id="SSF49854">
    <property type="entry name" value="Spermadhesin, CUB domain"/>
    <property type="match status" value="2"/>
</dbReference>
<comment type="subcellular location">
    <subcellularLocation>
        <location evidence="1">Membrane</location>
        <topology evidence="1">Single-pass type I membrane protein</topology>
    </subcellularLocation>
</comment>
<keyword evidence="19" id="KW-0357">Heparan sulfate</keyword>
<dbReference type="GO" id="GO:0005021">
    <property type="term" value="F:vascular endothelial growth factor receptor activity"/>
    <property type="evidence" value="ECO:0007669"/>
    <property type="project" value="InterPro"/>
</dbReference>
<dbReference type="GO" id="GO:0008201">
    <property type="term" value="F:heparin binding"/>
    <property type="evidence" value="ECO:0007669"/>
    <property type="project" value="UniProtKB-KW"/>
</dbReference>
<evidence type="ECO:0000259" key="29">
    <source>
        <dbReference type="PROSITE" id="PS50060"/>
    </source>
</evidence>
<protein>
    <recommendedName>
        <fullName evidence="20">Neuropilin</fullName>
    </recommendedName>
</protein>
<sequence>MHCGLALFILSRIVLAQALSDKCGDNILISNPNYLTSPGYPLVYYPSQKCVWVIEAPEPSQRILINFNPHFDLENRECKYDYVEVRDGGQADPLVGKFCGKIAPSPIISSSSQLYIKFVSDYETHGAGFSIRYEVFKRGLECSQNYTSTGGVIQSPGFPEKYPNNLDCTFIVFAPGMSEILLDFHSFELEPDTTPPNGAVCRYDWLEIWDGFPGVGPHIGRFCGQTSPGRVMAHTGILSITMNSDSAIAKEGFSANFTVIQRPTPTDFQCREALGMQSGEIPAKLITSSSQYNSNWAPERARLHYHQNGWTPSEDSPREWIQVDLGFLRNVVAIGTQGAVSMETKKPYFVRSYKVDVSSNGEDWAPLKDGPRQRVFQGNTNPTDVVIRDLPKPTLARFVRIRPVSWETGISMRFEVYGCKISDFHCSGMLGMVSGLIPDSQISVDLGEERLVTGLLLQGAKQRENRLFTKKFRLAYSNTGLNWTHVLDHGGAKPRLFEGNQNYDTPEMRTFAPLLTRFLRLYPEKASLAGLGLRLELLGCELQDPLTTPPPETTPPDDITVLADECDPEQAVCETQEQDAMTDVSTVADPTTLEVEIVPDYLWFACDFGWATRPSLCGWTPERDVNALWLVQSSGTPAVNTRPSTDHSGGSGNYIYMPALQEGKEVGRLVSPLVSGPGSDLCVSFWYHMFGSHVGTLRVKQRKELQDGRADALLWTLSGHQGNRWREARVLMPNSNTPYQVVIEGVMESQYPDVPTEETQPEPEDNSISADYSGSLESGEMGSAGNMLKTLDPILITIIAMSALGVFLGAICGVVLYCACSQGGVADRNLSALENYNFELVDGVKLKKGKLNSQKSYSEA</sequence>
<proteinExistence type="inferred from homology"/>
<keyword evidence="5" id="KW-0358">Heparin-binding</keyword>
<evidence type="ECO:0000256" key="3">
    <source>
        <dbReference type="ARBA" id="ARBA00022473"/>
    </source>
</evidence>
<accession>A0A9Q1DFQ1</accession>
<dbReference type="CDD" id="cd00057">
    <property type="entry name" value="FA58C"/>
    <property type="match status" value="1"/>
</dbReference>
<dbReference type="InterPro" id="IPR013320">
    <property type="entry name" value="ConA-like_dom_sf"/>
</dbReference>
<dbReference type="Gene3D" id="2.60.120.200">
    <property type="match status" value="1"/>
</dbReference>
<dbReference type="SUPFAM" id="SSF49785">
    <property type="entry name" value="Galactose-binding domain-like"/>
    <property type="match status" value="2"/>
</dbReference>
<evidence type="ECO:0000256" key="11">
    <source>
        <dbReference type="ARBA" id="ARBA00022837"/>
    </source>
</evidence>
<keyword evidence="18" id="KW-0325">Glycoprotein</keyword>
<organism evidence="30 31">
    <name type="scientific">Conger conger</name>
    <name type="common">Conger eel</name>
    <name type="synonym">Muraena conger</name>
    <dbReference type="NCBI Taxonomy" id="82655"/>
    <lineage>
        <taxon>Eukaryota</taxon>
        <taxon>Metazoa</taxon>
        <taxon>Chordata</taxon>
        <taxon>Craniata</taxon>
        <taxon>Vertebrata</taxon>
        <taxon>Euteleostomi</taxon>
        <taxon>Actinopterygii</taxon>
        <taxon>Neopterygii</taxon>
        <taxon>Teleostei</taxon>
        <taxon>Anguilliformes</taxon>
        <taxon>Congridae</taxon>
        <taxon>Conger</taxon>
    </lineage>
</organism>
<keyword evidence="12 20" id="KW-0524">Neurogenesis</keyword>
<evidence type="ECO:0000256" key="14">
    <source>
        <dbReference type="ARBA" id="ARBA00022989"/>
    </source>
</evidence>
<comment type="caution">
    <text evidence="23">Lacks conserved residue(s) required for the propagation of feature annotation.</text>
</comment>
<evidence type="ECO:0000256" key="22">
    <source>
        <dbReference type="PIRSR" id="PIRSR036960-2"/>
    </source>
</evidence>
<dbReference type="GO" id="GO:0002040">
    <property type="term" value="P:sprouting angiogenesis"/>
    <property type="evidence" value="ECO:0007669"/>
    <property type="project" value="TreeGrafter"/>
</dbReference>
<feature type="signal peptide" evidence="26">
    <location>
        <begin position="1"/>
        <end position="16"/>
    </location>
</feature>
<evidence type="ECO:0000256" key="1">
    <source>
        <dbReference type="ARBA" id="ARBA00004479"/>
    </source>
</evidence>
<dbReference type="PANTHER" id="PTHR46806">
    <property type="entry name" value="F5/8 TYPE C DOMAIN-CONTAINING PROTEIN"/>
    <property type="match status" value="1"/>
</dbReference>
<dbReference type="PROSITE" id="PS01286">
    <property type="entry name" value="FA58C_2"/>
    <property type="match status" value="2"/>
</dbReference>
<dbReference type="GO" id="GO:0030947">
    <property type="term" value="P:regulation of vascular endothelial growth factor receptor signaling pathway"/>
    <property type="evidence" value="ECO:0007669"/>
    <property type="project" value="TreeGrafter"/>
</dbReference>
<dbReference type="SMART" id="SM00231">
    <property type="entry name" value="FA58C"/>
    <property type="match status" value="2"/>
</dbReference>
<feature type="transmembrane region" description="Helical" evidence="25">
    <location>
        <begin position="794"/>
        <end position="819"/>
    </location>
</feature>
<dbReference type="GO" id="GO:0048010">
    <property type="term" value="P:vascular endothelial growth factor receptor signaling pathway"/>
    <property type="evidence" value="ECO:0007669"/>
    <property type="project" value="TreeGrafter"/>
</dbReference>
<dbReference type="PROSITE" id="PS50022">
    <property type="entry name" value="FA58C_3"/>
    <property type="match status" value="2"/>
</dbReference>
<comment type="similarity">
    <text evidence="2 20">Belongs to the neuropilin family.</text>
</comment>
<dbReference type="Gene3D" id="2.60.120.260">
    <property type="entry name" value="Galactose-binding domain-like"/>
    <property type="match status" value="2"/>
</dbReference>
<evidence type="ECO:0000256" key="15">
    <source>
        <dbReference type="ARBA" id="ARBA00023136"/>
    </source>
</evidence>
<dbReference type="OrthoDB" id="6155811at2759"/>
<feature type="disulfide bond" evidence="22">
    <location>
        <begin position="78"/>
        <end position="99"/>
    </location>
</feature>
<keyword evidence="13" id="KW-0654">Proteoglycan</keyword>
<dbReference type="GO" id="GO:0017154">
    <property type="term" value="F:semaphorin receptor activity"/>
    <property type="evidence" value="ECO:0007669"/>
    <property type="project" value="InterPro"/>
</dbReference>
<keyword evidence="11 20" id="KW-0106">Calcium</keyword>
<keyword evidence="10 20" id="KW-0221">Differentiation</keyword>
<feature type="chain" id="PRO_5040428788" description="Neuropilin" evidence="26">
    <location>
        <begin position="17"/>
        <end position="860"/>
    </location>
</feature>
<dbReference type="PANTHER" id="PTHR46806:SF4">
    <property type="entry name" value="NEUROPILIN-1"/>
    <property type="match status" value="1"/>
</dbReference>
<keyword evidence="9" id="KW-0677">Repeat</keyword>
<evidence type="ECO:0000256" key="16">
    <source>
        <dbReference type="ARBA" id="ARBA00023157"/>
    </source>
</evidence>
<evidence type="ECO:0000256" key="7">
    <source>
        <dbReference type="ARBA" id="ARBA00022723"/>
    </source>
</evidence>
<dbReference type="InterPro" id="IPR000998">
    <property type="entry name" value="MAM_dom"/>
</dbReference>
<dbReference type="PROSITE" id="PS01180">
    <property type="entry name" value="CUB"/>
    <property type="match status" value="2"/>
</dbReference>
<dbReference type="FunFam" id="2.60.120.290:FF:000003">
    <property type="entry name" value="Neuropilin"/>
    <property type="match status" value="1"/>
</dbReference>
<feature type="disulfide bond" evidence="22">
    <location>
        <begin position="201"/>
        <end position="223"/>
    </location>
</feature>
<evidence type="ECO:0000259" key="27">
    <source>
        <dbReference type="PROSITE" id="PS01180"/>
    </source>
</evidence>
<dbReference type="GO" id="GO:0007411">
    <property type="term" value="P:axon guidance"/>
    <property type="evidence" value="ECO:0007669"/>
    <property type="project" value="InterPro"/>
</dbReference>
<gene>
    <name evidence="30" type="ORF">COCON_G00138730</name>
</gene>
<evidence type="ECO:0000256" key="12">
    <source>
        <dbReference type="ARBA" id="ARBA00022902"/>
    </source>
</evidence>
<dbReference type="InterPro" id="IPR050633">
    <property type="entry name" value="Neuropilin_MCO_CoagFactor"/>
</dbReference>
<dbReference type="Pfam" id="PF00629">
    <property type="entry name" value="MAM"/>
    <property type="match status" value="1"/>
</dbReference>
<evidence type="ECO:0000313" key="30">
    <source>
        <dbReference type="EMBL" id="KAJ8268701.1"/>
    </source>
</evidence>
<dbReference type="GO" id="GO:0001755">
    <property type="term" value="P:neural crest cell migration"/>
    <property type="evidence" value="ECO:0007669"/>
    <property type="project" value="TreeGrafter"/>
</dbReference>
<evidence type="ECO:0000313" key="31">
    <source>
        <dbReference type="Proteomes" id="UP001152803"/>
    </source>
</evidence>
<evidence type="ECO:0000256" key="5">
    <source>
        <dbReference type="ARBA" id="ARBA00022674"/>
    </source>
</evidence>
<feature type="disulfide bond" evidence="22">
    <location>
        <begin position="270"/>
        <end position="419"/>
    </location>
</feature>
<feature type="compositionally biased region" description="Acidic residues" evidence="24">
    <location>
        <begin position="755"/>
        <end position="765"/>
    </location>
</feature>
<evidence type="ECO:0000256" key="10">
    <source>
        <dbReference type="ARBA" id="ARBA00022782"/>
    </source>
</evidence>
<dbReference type="GO" id="GO:0001570">
    <property type="term" value="P:vasculogenesis"/>
    <property type="evidence" value="ECO:0007669"/>
    <property type="project" value="TreeGrafter"/>
</dbReference>
<keyword evidence="3 20" id="KW-0217">Developmental protein</keyword>
<evidence type="ECO:0000256" key="4">
    <source>
        <dbReference type="ARBA" id="ARBA00022657"/>
    </source>
</evidence>
<dbReference type="GO" id="GO:0030424">
    <property type="term" value="C:axon"/>
    <property type="evidence" value="ECO:0007669"/>
    <property type="project" value="TreeGrafter"/>
</dbReference>
<evidence type="ECO:0000256" key="23">
    <source>
        <dbReference type="PROSITE-ProRule" id="PRU00059"/>
    </source>
</evidence>
<keyword evidence="6 25" id="KW-0812">Transmembrane</keyword>
<dbReference type="GO" id="GO:0005886">
    <property type="term" value="C:plasma membrane"/>
    <property type="evidence" value="ECO:0007669"/>
    <property type="project" value="TreeGrafter"/>
</dbReference>
<dbReference type="CDD" id="cd00041">
    <property type="entry name" value="CUB"/>
    <property type="match status" value="2"/>
</dbReference>
<feature type="disulfide bond" evidence="22">
    <location>
        <begin position="142"/>
        <end position="168"/>
    </location>
</feature>
<reference evidence="30" key="1">
    <citation type="journal article" date="2023" name="Science">
        <title>Genome structures resolve the early diversification of teleost fishes.</title>
        <authorList>
            <person name="Parey E."/>
            <person name="Louis A."/>
            <person name="Montfort J."/>
            <person name="Bouchez O."/>
            <person name="Roques C."/>
            <person name="Iampietro C."/>
            <person name="Lluch J."/>
            <person name="Castinel A."/>
            <person name="Donnadieu C."/>
            <person name="Desvignes T."/>
            <person name="Floi Bucao C."/>
            <person name="Jouanno E."/>
            <person name="Wen M."/>
            <person name="Mejri S."/>
            <person name="Dirks R."/>
            <person name="Jansen H."/>
            <person name="Henkel C."/>
            <person name="Chen W.J."/>
            <person name="Zahm M."/>
            <person name="Cabau C."/>
            <person name="Klopp C."/>
            <person name="Thompson A.W."/>
            <person name="Robinson-Rechavi M."/>
            <person name="Braasch I."/>
            <person name="Lecointre G."/>
            <person name="Bobe J."/>
            <person name="Postlethwait J.H."/>
            <person name="Berthelot C."/>
            <person name="Roest Crollius H."/>
            <person name="Guiguen Y."/>
        </authorList>
    </citation>
    <scope>NUCLEOTIDE SEQUENCE</scope>
    <source>
        <strain evidence="30">Concon-B</strain>
    </source>
</reference>
<keyword evidence="4" id="KW-0037">Angiogenesis</keyword>
<dbReference type="PROSITE" id="PS50060">
    <property type="entry name" value="MAM_2"/>
    <property type="match status" value="1"/>
</dbReference>
<feature type="binding site" evidence="21">
    <location>
        <position position="245"/>
    </location>
    <ligand>
        <name>Ca(2+)</name>
        <dbReference type="ChEBI" id="CHEBI:29108"/>
    </ligand>
</feature>
<dbReference type="Pfam" id="PF00754">
    <property type="entry name" value="F5_F8_type_C"/>
    <property type="match status" value="2"/>
</dbReference>
<feature type="binding site" evidence="21">
    <location>
        <position position="190"/>
    </location>
    <ligand>
        <name>Ca(2+)</name>
        <dbReference type="ChEBI" id="CHEBI:29108"/>
    </ligand>
</feature>
<feature type="binding site" evidence="21">
    <location>
        <position position="204"/>
    </location>
    <ligand>
        <name>Ca(2+)</name>
        <dbReference type="ChEBI" id="CHEBI:29108"/>
    </ligand>
</feature>
<dbReference type="InterPro" id="IPR000421">
    <property type="entry name" value="FA58C"/>
</dbReference>
<dbReference type="Pfam" id="PF00431">
    <property type="entry name" value="CUB"/>
    <property type="match status" value="2"/>
</dbReference>
<dbReference type="GO" id="GO:0051491">
    <property type="term" value="P:positive regulation of filopodium assembly"/>
    <property type="evidence" value="ECO:0007669"/>
    <property type="project" value="TreeGrafter"/>
</dbReference>
<dbReference type="InterPro" id="IPR035914">
    <property type="entry name" value="Sperma_CUB_dom_sf"/>
</dbReference>
<dbReference type="Gene3D" id="2.60.120.290">
    <property type="entry name" value="Spermadhesin, CUB domain"/>
    <property type="match status" value="2"/>
</dbReference>
<dbReference type="PIRSF" id="PIRSF036960">
    <property type="entry name" value="Neuropilin"/>
    <property type="match status" value="1"/>
</dbReference>
<keyword evidence="14 25" id="KW-1133">Transmembrane helix</keyword>
<dbReference type="SMART" id="SM00042">
    <property type="entry name" value="CUB"/>
    <property type="match status" value="2"/>
</dbReference>
<dbReference type="InterPro" id="IPR014648">
    <property type="entry name" value="Neuropilin"/>
</dbReference>
<keyword evidence="7 21" id="KW-0479">Metal-binding</keyword>
<dbReference type="AlphaFoldDB" id="A0A9Q1DFQ1"/>
<evidence type="ECO:0000256" key="21">
    <source>
        <dbReference type="PIRSR" id="PIRSR036960-1"/>
    </source>
</evidence>
<evidence type="ECO:0000256" key="19">
    <source>
        <dbReference type="ARBA" id="ARBA00023207"/>
    </source>
</evidence>
<keyword evidence="17 20" id="KW-0675">Receptor</keyword>
<dbReference type="GO" id="GO:0046872">
    <property type="term" value="F:metal ion binding"/>
    <property type="evidence" value="ECO:0007669"/>
    <property type="project" value="UniProtKB-UniRule"/>
</dbReference>
<evidence type="ECO:0000256" key="20">
    <source>
        <dbReference type="PIRNR" id="PIRNR036960"/>
    </source>
</evidence>
<dbReference type="SUPFAM" id="SSF49899">
    <property type="entry name" value="Concanavalin A-like lectins/glucanases"/>
    <property type="match status" value="1"/>
</dbReference>
<evidence type="ECO:0000256" key="24">
    <source>
        <dbReference type="SAM" id="MobiDB-lite"/>
    </source>
</evidence>
<evidence type="ECO:0000256" key="18">
    <source>
        <dbReference type="ARBA" id="ARBA00023180"/>
    </source>
</evidence>
<keyword evidence="8 26" id="KW-0732">Signal</keyword>
<feature type="domain" description="CUB" evidence="27">
    <location>
        <begin position="142"/>
        <end position="260"/>
    </location>
</feature>
<feature type="disulfide bond" evidence="22">
    <location>
        <begin position="426"/>
        <end position="540"/>
    </location>
</feature>
<evidence type="ECO:0000256" key="6">
    <source>
        <dbReference type="ARBA" id="ARBA00022692"/>
    </source>
</evidence>
<dbReference type="GO" id="GO:0009611">
    <property type="term" value="P:response to wounding"/>
    <property type="evidence" value="ECO:0007669"/>
    <property type="project" value="TreeGrafter"/>
</dbReference>
<evidence type="ECO:0000256" key="8">
    <source>
        <dbReference type="ARBA" id="ARBA00022729"/>
    </source>
</evidence>
<evidence type="ECO:0000256" key="25">
    <source>
        <dbReference type="SAM" id="Phobius"/>
    </source>
</evidence>
<dbReference type="InterPro" id="IPR008979">
    <property type="entry name" value="Galactose-bd-like_sf"/>
</dbReference>
<dbReference type="GO" id="GO:0038085">
    <property type="term" value="F:vascular endothelial growth factor binding"/>
    <property type="evidence" value="ECO:0007669"/>
    <property type="project" value="TreeGrafter"/>
</dbReference>
<dbReference type="InterPro" id="IPR022579">
    <property type="entry name" value="Neuropilin_C"/>
</dbReference>
<comment type="caution">
    <text evidence="30">The sequence shown here is derived from an EMBL/GenBank/DDBJ whole genome shotgun (WGS) entry which is preliminary data.</text>
</comment>
<evidence type="ECO:0000259" key="28">
    <source>
        <dbReference type="PROSITE" id="PS50022"/>
    </source>
</evidence>
<keyword evidence="31" id="KW-1185">Reference proteome</keyword>
<feature type="disulfide bond" evidence="22 23">
    <location>
        <begin position="23"/>
        <end position="50"/>
    </location>
</feature>
<dbReference type="PROSITE" id="PS01285">
    <property type="entry name" value="FA58C_1"/>
    <property type="match status" value="1"/>
</dbReference>
<dbReference type="FunFam" id="2.60.120.260:FF:000002">
    <property type="entry name" value="Coagulation factor VIII"/>
    <property type="match status" value="1"/>
</dbReference>
<dbReference type="InterPro" id="IPR000859">
    <property type="entry name" value="CUB_dom"/>
</dbReference>
<dbReference type="Proteomes" id="UP001152803">
    <property type="component" value="Unassembled WGS sequence"/>
</dbReference>
<dbReference type="SMART" id="SM00137">
    <property type="entry name" value="MAM"/>
    <property type="match status" value="1"/>
</dbReference>
<feature type="region of interest" description="Disordered" evidence="24">
    <location>
        <begin position="752"/>
        <end position="773"/>
    </location>
</feature>
<name>A0A9Q1DFQ1_CONCO</name>
<feature type="domain" description="MAM" evidence="29">
    <location>
        <begin position="604"/>
        <end position="746"/>
    </location>
</feature>
<evidence type="ECO:0000256" key="17">
    <source>
        <dbReference type="ARBA" id="ARBA00023170"/>
    </source>
</evidence>
<evidence type="ECO:0000256" key="9">
    <source>
        <dbReference type="ARBA" id="ARBA00022737"/>
    </source>
</evidence>
<feature type="domain" description="F5/8 type C" evidence="28">
    <location>
        <begin position="270"/>
        <end position="419"/>
    </location>
</feature>
<dbReference type="EMBL" id="JAFJMO010000009">
    <property type="protein sequence ID" value="KAJ8268701.1"/>
    <property type="molecule type" value="Genomic_DNA"/>
</dbReference>
<evidence type="ECO:0000256" key="13">
    <source>
        <dbReference type="ARBA" id="ARBA00022974"/>
    </source>
</evidence>
<evidence type="ECO:0000256" key="26">
    <source>
        <dbReference type="SAM" id="SignalP"/>
    </source>
</evidence>
<feature type="domain" description="F5/8 type C" evidence="28">
    <location>
        <begin position="442"/>
        <end position="540"/>
    </location>
</feature>
<evidence type="ECO:0000256" key="2">
    <source>
        <dbReference type="ARBA" id="ARBA00006078"/>
    </source>
</evidence>
<dbReference type="CDD" id="cd06263">
    <property type="entry name" value="MAM"/>
    <property type="match status" value="1"/>
</dbReference>
<keyword evidence="15 20" id="KW-0472">Membrane</keyword>
<dbReference type="GO" id="GO:0010595">
    <property type="term" value="P:positive regulation of endothelial cell migration"/>
    <property type="evidence" value="ECO:0007669"/>
    <property type="project" value="TreeGrafter"/>
</dbReference>
<dbReference type="FunFam" id="2.60.120.290:FF:000010">
    <property type="entry name" value="Neuropilin"/>
    <property type="match status" value="1"/>
</dbReference>